<dbReference type="Proteomes" id="UP000557307">
    <property type="component" value="Unassembled WGS sequence"/>
</dbReference>
<dbReference type="Gene3D" id="1.10.10.1400">
    <property type="entry name" value="Terminase, small subunit, N-terminal DNA-binding domain, HTH motif"/>
    <property type="match status" value="1"/>
</dbReference>
<dbReference type="PANTHER" id="PTHR41328">
    <property type="entry name" value="TERMINASE SMALL SUBUNIT-RELATED"/>
    <property type="match status" value="1"/>
</dbReference>
<dbReference type="GO" id="GO:0051276">
    <property type="term" value="P:chromosome organization"/>
    <property type="evidence" value="ECO:0007669"/>
    <property type="project" value="InterPro"/>
</dbReference>
<dbReference type="InterPro" id="IPR005335">
    <property type="entry name" value="Terminase_ssu"/>
</dbReference>
<reference evidence="3 4" key="1">
    <citation type="submission" date="2020-08" db="EMBL/GenBank/DDBJ databases">
        <title>Genomic Encyclopedia of Type Strains, Phase IV (KMG-IV): sequencing the most valuable type-strain genomes for metagenomic binning, comparative biology and taxonomic classification.</title>
        <authorList>
            <person name="Goeker M."/>
        </authorList>
    </citation>
    <scope>NUCLEOTIDE SEQUENCE [LARGE SCALE GENOMIC DNA]</scope>
    <source>
        <strain evidence="3 4">DSM 105074</strain>
    </source>
</reference>
<protein>
    <submittedName>
        <fullName evidence="3">Phage terminase small subunit</fullName>
    </submittedName>
</protein>
<dbReference type="EMBL" id="JACHGF010000002">
    <property type="protein sequence ID" value="MBB5283583.1"/>
    <property type="molecule type" value="Genomic_DNA"/>
</dbReference>
<evidence type="ECO:0000313" key="3">
    <source>
        <dbReference type="EMBL" id="MBB5283583.1"/>
    </source>
</evidence>
<evidence type="ECO:0000256" key="2">
    <source>
        <dbReference type="ARBA" id="ARBA00023219"/>
    </source>
</evidence>
<organism evidence="3 4">
    <name type="scientific">Rhabdobacter roseus</name>
    <dbReference type="NCBI Taxonomy" id="1655419"/>
    <lineage>
        <taxon>Bacteria</taxon>
        <taxon>Pseudomonadati</taxon>
        <taxon>Bacteroidota</taxon>
        <taxon>Cytophagia</taxon>
        <taxon>Cytophagales</taxon>
        <taxon>Cytophagaceae</taxon>
        <taxon>Rhabdobacter</taxon>
    </lineage>
</organism>
<evidence type="ECO:0000256" key="1">
    <source>
        <dbReference type="ARBA" id="ARBA00022612"/>
    </source>
</evidence>
<gene>
    <name evidence="3" type="ORF">HNQ92_001709</name>
</gene>
<proteinExistence type="predicted"/>
<keyword evidence="4" id="KW-1185">Reference proteome</keyword>
<accession>A0A840TQR7</accession>
<dbReference type="InterPro" id="IPR038713">
    <property type="entry name" value="Terminase_Gp1_N_sf"/>
</dbReference>
<dbReference type="AlphaFoldDB" id="A0A840TQR7"/>
<evidence type="ECO:0000313" key="4">
    <source>
        <dbReference type="Proteomes" id="UP000557307"/>
    </source>
</evidence>
<dbReference type="RefSeq" id="WP_184173094.1">
    <property type="nucleotide sequence ID" value="NZ_JACHGF010000002.1"/>
</dbReference>
<sequence>MSKQTENKPLTDKQKRFCDEYVLDFNATQAAIRAGYSEKSAREIACRLLTNVDVQKRIEERKAALDAQLENKYLISKARLLDQYAYSGFSDLRGFFNADGTMKPITELSDEQAACLASIEVHEQFTYVDGQKAPNGVIKKIKVWDKLRALEGIRKIMGYDAPVKQEVTGADGKPIAVSPAIDYSKLSDEVLLQIINARKSDG</sequence>
<dbReference type="InterPro" id="IPR052404">
    <property type="entry name" value="SPP1-like_terminase"/>
</dbReference>
<keyword evidence="2" id="KW-0231">Viral genome packaging</keyword>
<name>A0A840TQR7_9BACT</name>
<keyword evidence="1" id="KW-1188">Viral release from host cell</keyword>
<dbReference type="Pfam" id="PF03592">
    <property type="entry name" value="Terminase_2"/>
    <property type="match status" value="1"/>
</dbReference>
<dbReference type="PANTHER" id="PTHR41328:SF2">
    <property type="entry name" value="TERMINASE SMALL SUBUNIT"/>
    <property type="match status" value="1"/>
</dbReference>
<comment type="caution">
    <text evidence="3">The sequence shown here is derived from an EMBL/GenBank/DDBJ whole genome shotgun (WGS) entry which is preliminary data.</text>
</comment>